<accession>A0A127P638</accession>
<evidence type="ECO:0000313" key="2">
    <source>
        <dbReference type="Proteomes" id="UP000072421"/>
    </source>
</evidence>
<evidence type="ECO:0000313" key="1">
    <source>
        <dbReference type="EMBL" id="AMO92901.1"/>
    </source>
</evidence>
<sequence length="48" mass="5310">MRENLRGVGDSDMFSFTLAPGTVRATLEHSIWMECSSDDSIEHPAIAQ</sequence>
<gene>
    <name evidence="1" type="ORF">CFter6_0170</name>
</gene>
<protein>
    <submittedName>
        <fullName evidence="1">Uncharacterized protein</fullName>
    </submittedName>
</protein>
<proteinExistence type="predicted"/>
<dbReference type="AlphaFoldDB" id="A0A127P638"/>
<name>A0A127P638_9BURK</name>
<dbReference type="EMBL" id="CP013232">
    <property type="protein sequence ID" value="AMO92901.1"/>
    <property type="molecule type" value="Genomic_DNA"/>
</dbReference>
<organism evidence="1">
    <name type="scientific">Collimonas fungivorans</name>
    <dbReference type="NCBI Taxonomy" id="158899"/>
    <lineage>
        <taxon>Bacteria</taxon>
        <taxon>Pseudomonadati</taxon>
        <taxon>Pseudomonadota</taxon>
        <taxon>Betaproteobacteria</taxon>
        <taxon>Burkholderiales</taxon>
        <taxon>Oxalobacteraceae</taxon>
        <taxon>Collimonas</taxon>
    </lineage>
</organism>
<reference evidence="1 2" key="1">
    <citation type="submission" date="2015-11" db="EMBL/GenBank/DDBJ databases">
        <title>Exploring the genomic traits of fungus-feeding bacterial genus Collimonas.</title>
        <authorList>
            <person name="Song C."/>
            <person name="Schmidt R."/>
            <person name="de Jager V."/>
            <person name="Krzyzanowska D."/>
            <person name="Jongedijk E."/>
            <person name="Cankar K."/>
            <person name="Beekwilder J."/>
            <person name="van Veen A."/>
            <person name="de Boer W."/>
            <person name="van Veen J.A."/>
            <person name="Garbeva P."/>
        </authorList>
    </citation>
    <scope>NUCLEOTIDE SEQUENCE [LARGE SCALE GENOMIC DNA]</scope>
    <source>
        <strain evidence="1 2">Ter6</strain>
    </source>
</reference>
<dbReference type="Proteomes" id="UP000072421">
    <property type="component" value="Chromosome"/>
</dbReference>